<protein>
    <submittedName>
        <fullName evidence="1">Uncharacterized protein</fullName>
    </submittedName>
</protein>
<gene>
    <name evidence="1" type="ORF">MLD38_001412</name>
</gene>
<evidence type="ECO:0000313" key="2">
    <source>
        <dbReference type="Proteomes" id="UP001057402"/>
    </source>
</evidence>
<organism evidence="1 2">
    <name type="scientific">Melastoma candidum</name>
    <dbReference type="NCBI Taxonomy" id="119954"/>
    <lineage>
        <taxon>Eukaryota</taxon>
        <taxon>Viridiplantae</taxon>
        <taxon>Streptophyta</taxon>
        <taxon>Embryophyta</taxon>
        <taxon>Tracheophyta</taxon>
        <taxon>Spermatophyta</taxon>
        <taxon>Magnoliopsida</taxon>
        <taxon>eudicotyledons</taxon>
        <taxon>Gunneridae</taxon>
        <taxon>Pentapetalae</taxon>
        <taxon>rosids</taxon>
        <taxon>malvids</taxon>
        <taxon>Myrtales</taxon>
        <taxon>Melastomataceae</taxon>
        <taxon>Melastomatoideae</taxon>
        <taxon>Melastomateae</taxon>
        <taxon>Melastoma</taxon>
    </lineage>
</organism>
<dbReference type="Proteomes" id="UP001057402">
    <property type="component" value="Chromosome 1"/>
</dbReference>
<comment type="caution">
    <text evidence="1">The sequence shown here is derived from an EMBL/GenBank/DDBJ whole genome shotgun (WGS) entry which is preliminary data.</text>
</comment>
<name>A0ACB9SF50_9MYRT</name>
<dbReference type="EMBL" id="CM042880">
    <property type="protein sequence ID" value="KAI4389156.1"/>
    <property type="molecule type" value="Genomic_DNA"/>
</dbReference>
<accession>A0ACB9SF50</accession>
<keyword evidence="2" id="KW-1185">Reference proteome</keyword>
<sequence>MDSIDDEEEAIVRASILTSFFMVPMVLNATIELGVLDIIHRASVDGGISAAGIASSISHRNPGAALVLDRMMRLLASHSILTCSSCTTLDDNRRMTTEKLYRLAPIGKLFTKDAEGGSMAGFLTFSQHQAILDIRNHLKDAVLEGGIPFKMAHGTSVFQYMKADPRLNRAFNAAVSSHSTMVTRRILQAYPGFKGLESLVDVGGGRGTTLSMIMSKYPHIKGINFDLPQVICSAPPLEGIEHVGGNMFEDEIPRGDAILLKRVCHNWGDDKCSKILQKCHEALPRGGKLIMIESILAETPDPSEESKYVSQFDNLMLSQHEGKERTEGEFASLGKESGFAGFEVVCCACAHWVMEFRKGT</sequence>
<reference evidence="2" key="1">
    <citation type="journal article" date="2023" name="Front. Plant Sci.">
        <title>Chromosomal-level genome assembly of Melastoma candidum provides insights into trichome evolution.</title>
        <authorList>
            <person name="Zhong Y."/>
            <person name="Wu W."/>
            <person name="Sun C."/>
            <person name="Zou P."/>
            <person name="Liu Y."/>
            <person name="Dai S."/>
            <person name="Zhou R."/>
        </authorList>
    </citation>
    <scope>NUCLEOTIDE SEQUENCE [LARGE SCALE GENOMIC DNA]</scope>
</reference>
<evidence type="ECO:0000313" key="1">
    <source>
        <dbReference type="EMBL" id="KAI4389156.1"/>
    </source>
</evidence>
<proteinExistence type="predicted"/>